<feature type="region of interest" description="Disordered" evidence="2">
    <location>
        <begin position="169"/>
        <end position="235"/>
    </location>
</feature>
<feature type="region of interest" description="Disordered" evidence="2">
    <location>
        <begin position="809"/>
        <end position="833"/>
    </location>
</feature>
<accession>A0A7W9L8X5</accession>
<comment type="caution">
    <text evidence="4">The sequence shown here is derived from an EMBL/GenBank/DDBJ whole genome shotgun (WGS) entry which is preliminary data.</text>
</comment>
<dbReference type="Pfam" id="PF05593">
    <property type="entry name" value="RHS_repeat"/>
    <property type="match status" value="1"/>
</dbReference>
<evidence type="ECO:0000256" key="2">
    <source>
        <dbReference type="SAM" id="MobiDB-lite"/>
    </source>
</evidence>
<feature type="region of interest" description="Disordered" evidence="2">
    <location>
        <begin position="1"/>
        <end position="23"/>
    </location>
</feature>
<feature type="compositionally biased region" description="Polar residues" evidence="2">
    <location>
        <begin position="169"/>
        <end position="182"/>
    </location>
</feature>
<feature type="compositionally biased region" description="Low complexity" evidence="2">
    <location>
        <begin position="1895"/>
        <end position="1909"/>
    </location>
</feature>
<dbReference type="RefSeq" id="WP_185068753.1">
    <property type="nucleotide sequence ID" value="NZ_JACHMB010000001.1"/>
</dbReference>
<proteinExistence type="predicted"/>
<protein>
    <submittedName>
        <fullName evidence="4">RHS repeat-associated protein</fullName>
    </submittedName>
</protein>
<dbReference type="Proteomes" id="UP000579153">
    <property type="component" value="Unassembled WGS sequence"/>
</dbReference>
<evidence type="ECO:0000259" key="3">
    <source>
        <dbReference type="Pfam" id="PF25023"/>
    </source>
</evidence>
<evidence type="ECO:0000313" key="4">
    <source>
        <dbReference type="EMBL" id="MBB5774985.1"/>
    </source>
</evidence>
<dbReference type="InterPro" id="IPR006530">
    <property type="entry name" value="YD"/>
</dbReference>
<feature type="region of interest" description="Disordered" evidence="2">
    <location>
        <begin position="1227"/>
        <end position="1248"/>
    </location>
</feature>
<dbReference type="EMBL" id="JACHMB010000001">
    <property type="protein sequence ID" value="MBB5774985.1"/>
    <property type="molecule type" value="Genomic_DNA"/>
</dbReference>
<name>A0A7W9L8X5_9ACTN</name>
<dbReference type="InterPro" id="IPR022385">
    <property type="entry name" value="Rhs_assc_core"/>
</dbReference>
<keyword evidence="1" id="KW-0677">Repeat</keyword>
<dbReference type="NCBIfam" id="TIGR03696">
    <property type="entry name" value="Rhs_assc_core"/>
    <property type="match status" value="1"/>
</dbReference>
<feature type="compositionally biased region" description="Low complexity" evidence="2">
    <location>
        <begin position="198"/>
        <end position="234"/>
    </location>
</feature>
<reference evidence="4 5" key="1">
    <citation type="submission" date="2020-08" db="EMBL/GenBank/DDBJ databases">
        <title>Sequencing the genomes of 1000 actinobacteria strains.</title>
        <authorList>
            <person name="Klenk H.-P."/>
        </authorList>
    </citation>
    <scope>NUCLEOTIDE SEQUENCE [LARGE SCALE GENOMIC DNA]</scope>
    <source>
        <strain evidence="4 5">DSM 45507</strain>
    </source>
</reference>
<dbReference type="Gene3D" id="2.180.10.10">
    <property type="entry name" value="RHS repeat-associated core"/>
    <property type="match status" value="2"/>
</dbReference>
<evidence type="ECO:0000313" key="5">
    <source>
        <dbReference type="Proteomes" id="UP000579153"/>
    </source>
</evidence>
<dbReference type="Pfam" id="PF25023">
    <property type="entry name" value="TEN_YD-shell"/>
    <property type="match status" value="1"/>
</dbReference>
<dbReference type="PANTHER" id="PTHR32305:SF17">
    <property type="entry name" value="TRNA NUCLEASE WAPA"/>
    <property type="match status" value="1"/>
</dbReference>
<sequence length="2121" mass="225241">MSATLLAPMPVQAAGNQRPDPSNFDKVAIGKGVKVRDRKVDPALLATKPIPVPAWPGEASTETDLSTPTAARATAGTLPVSVKAVSPAARSQSSTPAPASGKIKITTHDRGVAQRAGLDGVLLSLTPLTGPGGQAEVSLDYAAVAAAYGGGYGARLRLVQLPACVLTTPNKSECRTPTTVPSANRPADKTVTATVTLPGAPATSPSTTATPPQPSSATASGAGTEAAAPSATSPRALAGPMVLAATAGPSSSQGDFKATSLAPSATWSSGGNTGDFTWSYPMRVPPVPGSLTPNVGISYSSGSVDGRTANTNNQPSWVGEGFELAPGFIERRYKPCQDDGEGTDLEKPGDLCWAYPNATITWNGKGGELIQTAPGSDVWKFKNDDGTRIEHLTDTATGNGDDNGEYWRLTTTNGTQYYFGKNRLPGWSSGKAETKSALTVPVFGNNSGEPCNNGSFADSWCQQAYRWNLDYVVDPADNAMAYYYQAEGNHYGRNLESTDDTPYDRGGWLDHIEYGLRSGSVYSAKPLARVDFAVAERCLPTETFDCAENKIDDDPRQWADVPWDQQCKNADGECEQVLSPAFFTRKRLTKVTSSVLKSDGTYRTVDSWSLDHLWGDADADKALLLKSITHTGHATGTPITLPPVTFNHVQLANRVDADGDDTPPFIKYRLGAVYDEAGGQIDINYSDPDCTPADLPAASTNTRRCFPVFWEHAGSVDPVRDWFHKYVVTQIIVSDRTTLAADMVTDYTYSGDAAWHFDDDDGLTKEKYKTWSTWRGYGQVTTKTGGGNGVGMKTESTALYLRGMHGDRASKDGSDTKTVTVDDGEGGTHTDHDGLEGFLLKTTTLDKAGGSIATKTVNTPWRHVSASRTRSWGTAEATLTGTATSRTWTALEGGQWRQTRIDNSYESTYGLRTQTADLGDTATAADDRCTRITYTTPNTTAWLINYVAREETVTVACTATPDRSKQVASDVRTYFDNAALGAAPSKGQATKTERLSAHNGTTASYQTVATTSYDSYGRATSATDSAGRTTTTAYTPATGLVTQVTTTSPPATSGDATTKQTSVQDLDPAWGLPVVTTDPADGRTDLTYDALGRLTQVWLPDRPKSQGLSASIEYSYSIKSGEVAAVGTRTLGKDGNYLPWSYTLMDGLLRPRQTQAPGPNGGRILTDTLYNELGKVERSHAAYYTTGAPQPALFKPMDGVESQIAYDYDGLGRVVAEKLLAGNGTGEEKWRTTTSYGGDRVHVDPPTGVTPTTVISDARGQVTERRQYKDDSPTGAYDATIYGYTPRGELAKVTDSAGNIWTYTYDQRGRQIESTDPDKGLTKSTYDDLDRKVTSTDARGKTIWTGYDGLSRVTETRDGSATGTQLTSLVYDTLRKGSLTSATRYVGGQPYVNRVDSYDSLGRATRTSVVIPAAESGLEGTYTFNTNYNTDGTLQSLTYPAAGGLAAEAVTYGYDELLRPTTMGSNLSTYVTGTTYTHTGKVEQYEVGSVADKKAWFTYTYQYGTQRLASSRVDRQGQTGIDRDAGYAYDQAGNITSITDVSAKGTDTQCFAYDYLRRLSEAWTEGDTTCTAAPAGSVIGGVQPYWHSYTYDATGNRTKETWHGLAGAADTVRTYTYPAAGQGQHRLSSVGQTGAAGARTDTFGYDQVGNTTTRKIGTNAAQTLTWDIESRLEKVADGTKTATFVYDANGNRLLRRDNSATTLYLPGGMELKRTSTATSATRYYTHGGATVAMRTSSGGVYFLAPDHQGTGQISINGNTQAIAQRRTLPFGGLRGSSGIWQGDHGFLGVGINDSTGLTHIGAREYDPATGRFISVDPVMAMTDPQGFNGYAYSSNNPVTWSDPTGLLPQMACASTCETGDSYYKPVPGGHQTGTVGGSSKTTYYPPATTGGGSSSGTSTGSGLAAVTPAVVPPPPPQAPGGFWDRVVGFVMGFSQATAPMMDNEPCEGQSLGNCFESTGIWVWGADPSSNAFSEGASVFGDGSKLGTAAGLAMIGPGGKGRLLGKADEAAAVVGKADDAADAATDAVKAAKVIRNPLNPESMRGASVEETLDLMKGDGWVKEPARAATGGGYVLRRGNPTILIENGDPAMRDIVHRGPYLKYQIGKQAVRIPLEGNPALGQ</sequence>
<dbReference type="InterPro" id="IPR050708">
    <property type="entry name" value="T6SS_VgrG/RHS"/>
</dbReference>
<dbReference type="NCBIfam" id="TIGR01643">
    <property type="entry name" value="YD_repeat_2x"/>
    <property type="match status" value="2"/>
</dbReference>
<feature type="region of interest" description="Disordered" evidence="2">
    <location>
        <begin position="247"/>
        <end position="267"/>
    </location>
</feature>
<feature type="region of interest" description="Disordered" evidence="2">
    <location>
        <begin position="1867"/>
        <end position="1916"/>
    </location>
</feature>
<gene>
    <name evidence="4" type="ORF">HD596_001741</name>
</gene>
<dbReference type="PANTHER" id="PTHR32305">
    <property type="match status" value="1"/>
</dbReference>
<evidence type="ECO:0000256" key="1">
    <source>
        <dbReference type="ARBA" id="ARBA00022737"/>
    </source>
</evidence>
<feature type="domain" description="Teneurin-like YD-shell" evidence="3">
    <location>
        <begin position="1721"/>
        <end position="1838"/>
    </location>
</feature>
<dbReference type="InterPro" id="IPR031325">
    <property type="entry name" value="RHS_repeat"/>
</dbReference>
<dbReference type="InterPro" id="IPR056823">
    <property type="entry name" value="TEN-like_YD-shell"/>
</dbReference>
<keyword evidence="5" id="KW-1185">Reference proteome</keyword>
<organism evidence="4 5">
    <name type="scientific">Nonomuraea jabiensis</name>
    <dbReference type="NCBI Taxonomy" id="882448"/>
    <lineage>
        <taxon>Bacteria</taxon>
        <taxon>Bacillati</taxon>
        <taxon>Actinomycetota</taxon>
        <taxon>Actinomycetes</taxon>
        <taxon>Streptosporangiales</taxon>
        <taxon>Streptosporangiaceae</taxon>
        <taxon>Nonomuraea</taxon>
    </lineage>
</organism>